<sequence>MRTGSARGLGVVRRFNRRVTNRRVMKTAGRPGATASVIRHVGRSSGKAYETPVGITEAGDSFLISLPYGTNPDWLRNVLAAGAAEAVHEGRSYRVTEPELVAAASVARQQSRSERLGQWLFGVDTVLRLRQAALEQ</sequence>
<organism evidence="1 2">
    <name type="scientific">Nocardia uniformis</name>
    <dbReference type="NCBI Taxonomy" id="53432"/>
    <lineage>
        <taxon>Bacteria</taxon>
        <taxon>Bacillati</taxon>
        <taxon>Actinomycetota</taxon>
        <taxon>Actinomycetes</taxon>
        <taxon>Mycobacteriales</taxon>
        <taxon>Nocardiaceae</taxon>
        <taxon>Nocardia</taxon>
    </lineage>
</organism>
<dbReference type="NCBIfam" id="TIGR00026">
    <property type="entry name" value="hi_GC_TIGR00026"/>
    <property type="match status" value="1"/>
</dbReference>
<dbReference type="InterPro" id="IPR012349">
    <property type="entry name" value="Split_barrel_FMN-bd"/>
</dbReference>
<evidence type="ECO:0000313" key="1">
    <source>
        <dbReference type="EMBL" id="NNH68813.1"/>
    </source>
</evidence>
<dbReference type="AlphaFoldDB" id="A0A849BQE5"/>
<gene>
    <name evidence="1" type="ORF">HLB23_02800</name>
</gene>
<evidence type="ECO:0000313" key="2">
    <source>
        <dbReference type="Proteomes" id="UP000586827"/>
    </source>
</evidence>
<comment type="caution">
    <text evidence="1">The sequence shown here is derived from an EMBL/GenBank/DDBJ whole genome shotgun (WGS) entry which is preliminary data.</text>
</comment>
<proteinExistence type="predicted"/>
<dbReference type="InterPro" id="IPR004378">
    <property type="entry name" value="F420H2_quin_Rdtase"/>
</dbReference>
<protein>
    <submittedName>
        <fullName evidence="1">Nitroreductase family deazaflavin-dependent oxidoreductase</fullName>
    </submittedName>
</protein>
<accession>A0A849BQE5</accession>
<dbReference type="GO" id="GO:0016491">
    <property type="term" value="F:oxidoreductase activity"/>
    <property type="evidence" value="ECO:0007669"/>
    <property type="project" value="InterPro"/>
</dbReference>
<dbReference type="Proteomes" id="UP000586827">
    <property type="component" value="Unassembled WGS sequence"/>
</dbReference>
<dbReference type="EMBL" id="JABELX010000001">
    <property type="protein sequence ID" value="NNH68813.1"/>
    <property type="molecule type" value="Genomic_DNA"/>
</dbReference>
<name>A0A849BQE5_9NOCA</name>
<keyword evidence="2" id="KW-1185">Reference proteome</keyword>
<reference evidence="1 2" key="1">
    <citation type="submission" date="2020-05" db="EMBL/GenBank/DDBJ databases">
        <title>MicrobeNet Type strains.</title>
        <authorList>
            <person name="Nicholson A.C."/>
        </authorList>
    </citation>
    <scope>NUCLEOTIDE SEQUENCE [LARGE SCALE GENOMIC DNA]</scope>
    <source>
        <strain evidence="1 2">JCM 3224</strain>
    </source>
</reference>
<dbReference type="Gene3D" id="2.30.110.10">
    <property type="entry name" value="Electron Transport, Fmn-binding Protein, Chain A"/>
    <property type="match status" value="1"/>
</dbReference>
<dbReference type="Pfam" id="PF04075">
    <property type="entry name" value="F420H2_quin_red"/>
    <property type="match status" value="1"/>
</dbReference>